<dbReference type="Gene3D" id="3.10.129.10">
    <property type="entry name" value="Hotdog Thioesterase"/>
    <property type="match status" value="1"/>
</dbReference>
<protein>
    <recommendedName>
        <fullName evidence="3">Acyl dehydratase</fullName>
    </recommendedName>
</protein>
<dbReference type="InterPro" id="IPR029069">
    <property type="entry name" value="HotDog_dom_sf"/>
</dbReference>
<dbReference type="EMBL" id="WHOR01000466">
    <property type="protein sequence ID" value="NUB23174.1"/>
    <property type="molecule type" value="Genomic_DNA"/>
</dbReference>
<gene>
    <name evidence="1" type="ORF">GBZ26_29070</name>
</gene>
<evidence type="ECO:0008006" key="3">
    <source>
        <dbReference type="Google" id="ProtNLM"/>
    </source>
</evidence>
<reference evidence="1 2" key="1">
    <citation type="submission" date="2019-10" db="EMBL/GenBank/DDBJ databases">
        <title>Genome sequence of Azospirillum formosense CC-Nfb-7.</title>
        <authorList>
            <person name="Ambrosini A."/>
            <person name="Sant'Anna F.H."/>
            <person name="Cassan F.D."/>
            <person name="Souza E.M."/>
            <person name="Passaglia L.M.P."/>
        </authorList>
    </citation>
    <scope>NUCLEOTIDE SEQUENCE [LARGE SCALE GENOMIC DNA]</scope>
    <source>
        <strain evidence="1 2">CC-NFb-7</strain>
    </source>
</reference>
<keyword evidence="2" id="KW-1185">Reference proteome</keyword>
<evidence type="ECO:0000313" key="2">
    <source>
        <dbReference type="Proteomes" id="UP000639419"/>
    </source>
</evidence>
<organism evidence="1 2">
    <name type="scientific">Azospirillum formosense</name>
    <dbReference type="NCBI Taxonomy" id="861533"/>
    <lineage>
        <taxon>Bacteria</taxon>
        <taxon>Pseudomonadati</taxon>
        <taxon>Pseudomonadota</taxon>
        <taxon>Alphaproteobacteria</taxon>
        <taxon>Rhodospirillales</taxon>
        <taxon>Azospirillaceae</taxon>
        <taxon>Azospirillum</taxon>
    </lineage>
</organism>
<sequence length="69" mass="7764">GPWTRLGRTRRSSNVLRIESEILDVRVSAKRPDRGIARVRTTTINQDGEIVQQMTANLLVPRRPGTAPE</sequence>
<dbReference type="SUPFAM" id="SSF54637">
    <property type="entry name" value="Thioesterase/thiol ester dehydrase-isomerase"/>
    <property type="match status" value="1"/>
</dbReference>
<evidence type="ECO:0000313" key="1">
    <source>
        <dbReference type="EMBL" id="NUB23174.1"/>
    </source>
</evidence>
<proteinExistence type="predicted"/>
<dbReference type="Proteomes" id="UP000639419">
    <property type="component" value="Unassembled WGS sequence"/>
</dbReference>
<accession>A0ABX2L7R8</accession>
<comment type="caution">
    <text evidence="1">The sequence shown here is derived from an EMBL/GenBank/DDBJ whole genome shotgun (WGS) entry which is preliminary data.</text>
</comment>
<feature type="non-terminal residue" evidence="1">
    <location>
        <position position="1"/>
    </location>
</feature>
<name>A0ABX2L7R8_9PROT</name>